<proteinExistence type="predicted"/>
<evidence type="ECO:0000256" key="3">
    <source>
        <dbReference type="PROSITE-ProRule" id="PRU00023"/>
    </source>
</evidence>
<feature type="repeat" description="ANK" evidence="3">
    <location>
        <begin position="3"/>
        <end position="35"/>
    </location>
</feature>
<dbReference type="InParanoid" id="F0Y9J4"/>
<keyword evidence="2 3" id="KW-0040">ANK repeat</keyword>
<keyword evidence="1" id="KW-0677">Repeat</keyword>
<dbReference type="RefSeq" id="XP_009036872.1">
    <property type="nucleotide sequence ID" value="XM_009038624.1"/>
</dbReference>
<dbReference type="GO" id="GO:0004842">
    <property type="term" value="F:ubiquitin-protein transferase activity"/>
    <property type="evidence" value="ECO:0007669"/>
    <property type="project" value="TreeGrafter"/>
</dbReference>
<gene>
    <name evidence="4" type="ORF">AURANDRAFT_8019</name>
</gene>
<name>F0Y9J4_AURAN</name>
<dbReference type="PROSITE" id="PS50088">
    <property type="entry name" value="ANK_REPEAT"/>
    <property type="match status" value="2"/>
</dbReference>
<dbReference type="Gene3D" id="1.25.40.20">
    <property type="entry name" value="Ankyrin repeat-containing domain"/>
    <property type="match status" value="2"/>
</dbReference>
<dbReference type="PANTHER" id="PTHR24171:SF8">
    <property type="entry name" value="BRCA1-ASSOCIATED RING DOMAIN PROTEIN 1"/>
    <property type="match status" value="1"/>
</dbReference>
<sequence>DGRGLTALHEAAGNGHEPCVALLLRHGASPNRGNATARLTPLHGAALGGHHACVAALASAGGDANKLDRYGLTPLTRAAGRG</sequence>
<feature type="repeat" description="ANK" evidence="3">
    <location>
        <begin position="37"/>
        <end position="69"/>
    </location>
</feature>
<dbReference type="InterPro" id="IPR002110">
    <property type="entry name" value="Ankyrin_rpt"/>
</dbReference>
<evidence type="ECO:0000313" key="4">
    <source>
        <dbReference type="EMBL" id="EGB08330.1"/>
    </source>
</evidence>
<dbReference type="SUPFAM" id="SSF48403">
    <property type="entry name" value="Ankyrin repeat"/>
    <property type="match status" value="1"/>
</dbReference>
<organism evidence="5">
    <name type="scientific">Aureococcus anophagefferens</name>
    <name type="common">Harmful bloom alga</name>
    <dbReference type="NCBI Taxonomy" id="44056"/>
    <lineage>
        <taxon>Eukaryota</taxon>
        <taxon>Sar</taxon>
        <taxon>Stramenopiles</taxon>
        <taxon>Ochrophyta</taxon>
        <taxon>Pelagophyceae</taxon>
        <taxon>Pelagomonadales</taxon>
        <taxon>Pelagomonadaceae</taxon>
        <taxon>Aureococcus</taxon>
    </lineage>
</organism>
<dbReference type="GeneID" id="20229176"/>
<dbReference type="OrthoDB" id="407555at2759"/>
<dbReference type="GO" id="GO:0085020">
    <property type="term" value="P:protein K6-linked ubiquitination"/>
    <property type="evidence" value="ECO:0007669"/>
    <property type="project" value="TreeGrafter"/>
</dbReference>
<dbReference type="Pfam" id="PF12796">
    <property type="entry name" value="Ank_2"/>
    <property type="match status" value="1"/>
</dbReference>
<reference evidence="4 5" key="1">
    <citation type="journal article" date="2011" name="Proc. Natl. Acad. Sci. U.S.A.">
        <title>Niche of harmful alga Aureococcus anophagefferens revealed through ecogenomics.</title>
        <authorList>
            <person name="Gobler C.J."/>
            <person name="Berry D.L."/>
            <person name="Dyhrman S.T."/>
            <person name="Wilhelm S.W."/>
            <person name="Salamov A."/>
            <person name="Lobanov A.V."/>
            <person name="Zhang Y."/>
            <person name="Collier J.L."/>
            <person name="Wurch L.L."/>
            <person name="Kustka A.B."/>
            <person name="Dill B.D."/>
            <person name="Shah M."/>
            <person name="VerBerkmoes N.C."/>
            <person name="Kuo A."/>
            <person name="Terry A."/>
            <person name="Pangilinan J."/>
            <person name="Lindquist E.A."/>
            <person name="Lucas S."/>
            <person name="Paulsen I.T."/>
            <person name="Hattenrath-Lehmann T.K."/>
            <person name="Talmage S.C."/>
            <person name="Walker E.A."/>
            <person name="Koch F."/>
            <person name="Burson A.M."/>
            <person name="Marcoval M.A."/>
            <person name="Tang Y.Z."/>
            <person name="Lecleir G.R."/>
            <person name="Coyne K.J."/>
            <person name="Berg G.M."/>
            <person name="Bertrand E.M."/>
            <person name="Saito M.A."/>
            <person name="Gladyshev V.N."/>
            <person name="Grigoriev I.V."/>
        </authorList>
    </citation>
    <scope>NUCLEOTIDE SEQUENCE [LARGE SCALE GENOMIC DNA]</scope>
    <source>
        <strain evidence="5">CCMP 1984</strain>
    </source>
</reference>
<dbReference type="PROSITE" id="PS50297">
    <property type="entry name" value="ANK_REP_REGION"/>
    <property type="match status" value="1"/>
</dbReference>
<dbReference type="Proteomes" id="UP000002729">
    <property type="component" value="Unassembled WGS sequence"/>
</dbReference>
<evidence type="ECO:0000256" key="1">
    <source>
        <dbReference type="ARBA" id="ARBA00022737"/>
    </source>
</evidence>
<dbReference type="EMBL" id="GL833128">
    <property type="protein sequence ID" value="EGB08330.1"/>
    <property type="molecule type" value="Genomic_DNA"/>
</dbReference>
<evidence type="ECO:0000256" key="2">
    <source>
        <dbReference type="ARBA" id="ARBA00023043"/>
    </source>
</evidence>
<protein>
    <submittedName>
        <fullName evidence="4">Uncharacterized protein</fullName>
    </submittedName>
</protein>
<feature type="non-terminal residue" evidence="4">
    <location>
        <position position="1"/>
    </location>
</feature>
<dbReference type="InterPro" id="IPR036770">
    <property type="entry name" value="Ankyrin_rpt-contain_sf"/>
</dbReference>
<feature type="non-terminal residue" evidence="4">
    <location>
        <position position="82"/>
    </location>
</feature>
<dbReference type="SMART" id="SM00248">
    <property type="entry name" value="ANK"/>
    <property type="match status" value="2"/>
</dbReference>
<dbReference type="eggNOG" id="KOG0504">
    <property type="taxonomic scope" value="Eukaryota"/>
</dbReference>
<dbReference type="PANTHER" id="PTHR24171">
    <property type="entry name" value="ANKYRIN REPEAT DOMAIN-CONTAINING PROTEIN 39-RELATED"/>
    <property type="match status" value="1"/>
</dbReference>
<evidence type="ECO:0000313" key="5">
    <source>
        <dbReference type="Proteomes" id="UP000002729"/>
    </source>
</evidence>
<dbReference type="AlphaFoldDB" id="F0Y9J4"/>
<accession>F0Y9J4</accession>
<dbReference type="KEGG" id="aaf:AURANDRAFT_8019"/>
<keyword evidence="5" id="KW-1185">Reference proteome</keyword>